<evidence type="ECO:0000259" key="9">
    <source>
        <dbReference type="Pfam" id="PF00218"/>
    </source>
</evidence>
<keyword evidence="4 8" id="KW-0210">Decarboxylase</keyword>
<dbReference type="CDD" id="cd00331">
    <property type="entry name" value="IGPS"/>
    <property type="match status" value="1"/>
</dbReference>
<evidence type="ECO:0000256" key="8">
    <source>
        <dbReference type="HAMAP-Rule" id="MF_00134"/>
    </source>
</evidence>
<dbReference type="HAMAP" id="MF_00134_B">
    <property type="entry name" value="IGPS_B"/>
    <property type="match status" value="1"/>
</dbReference>
<protein>
    <recommendedName>
        <fullName evidence="8">Indole-3-glycerol phosphate synthase</fullName>
        <shortName evidence="8">IGPS</shortName>
        <ecNumber evidence="8">4.1.1.48</ecNumber>
    </recommendedName>
</protein>
<dbReference type="PANTHER" id="PTHR22854">
    <property type="entry name" value="TRYPTOPHAN BIOSYNTHESIS PROTEIN"/>
    <property type="match status" value="1"/>
</dbReference>
<evidence type="ECO:0000313" key="11">
    <source>
        <dbReference type="Proteomes" id="UP001500227"/>
    </source>
</evidence>
<comment type="catalytic activity">
    <reaction evidence="1 8">
        <text>1-(2-carboxyphenylamino)-1-deoxy-D-ribulose 5-phosphate + H(+) = (1S,2R)-1-C-(indol-3-yl)glycerol 3-phosphate + CO2 + H2O</text>
        <dbReference type="Rhea" id="RHEA:23476"/>
        <dbReference type="ChEBI" id="CHEBI:15377"/>
        <dbReference type="ChEBI" id="CHEBI:15378"/>
        <dbReference type="ChEBI" id="CHEBI:16526"/>
        <dbReference type="ChEBI" id="CHEBI:58613"/>
        <dbReference type="ChEBI" id="CHEBI:58866"/>
        <dbReference type="EC" id="4.1.1.48"/>
    </reaction>
</comment>
<dbReference type="InterPro" id="IPR045186">
    <property type="entry name" value="Indole-3-glycerol_P_synth"/>
</dbReference>
<keyword evidence="3 8" id="KW-0028">Amino-acid biosynthesis</keyword>
<dbReference type="InterPro" id="IPR011060">
    <property type="entry name" value="RibuloseP-bd_barrel"/>
</dbReference>
<dbReference type="EMBL" id="BAABKD010000009">
    <property type="protein sequence ID" value="GAA5090420.1"/>
    <property type="molecule type" value="Genomic_DNA"/>
</dbReference>
<comment type="caution">
    <text evidence="10">The sequence shown here is derived from an EMBL/GenBank/DDBJ whole genome shotgun (WGS) entry which is preliminary data.</text>
</comment>
<evidence type="ECO:0000256" key="2">
    <source>
        <dbReference type="ARBA" id="ARBA00004696"/>
    </source>
</evidence>
<dbReference type="EC" id="4.1.1.48" evidence="8"/>
<comment type="pathway">
    <text evidence="2 8">Amino-acid biosynthesis; L-tryptophan biosynthesis; L-tryptophan from chorismate: step 4/5.</text>
</comment>
<dbReference type="NCBIfam" id="NF001370">
    <property type="entry name" value="PRK00278.1-2"/>
    <property type="match status" value="1"/>
</dbReference>
<evidence type="ECO:0000256" key="3">
    <source>
        <dbReference type="ARBA" id="ARBA00022605"/>
    </source>
</evidence>
<gene>
    <name evidence="8 10" type="primary">trpC</name>
    <name evidence="10" type="ORF">GCM10023337_14720</name>
</gene>
<dbReference type="InterPro" id="IPR013798">
    <property type="entry name" value="Indole-3-glycerol_P_synth_dom"/>
</dbReference>
<dbReference type="SUPFAM" id="SSF51366">
    <property type="entry name" value="Ribulose-phoshate binding barrel"/>
    <property type="match status" value="1"/>
</dbReference>
<dbReference type="NCBIfam" id="NF001377">
    <property type="entry name" value="PRK00278.2-4"/>
    <property type="match status" value="1"/>
</dbReference>
<evidence type="ECO:0000256" key="7">
    <source>
        <dbReference type="ARBA" id="ARBA00023239"/>
    </source>
</evidence>
<dbReference type="RefSeq" id="WP_300647764.1">
    <property type="nucleotide sequence ID" value="NZ_BAABKD010000009.1"/>
</dbReference>
<proteinExistence type="inferred from homology"/>
<reference evidence="11" key="1">
    <citation type="journal article" date="2019" name="Int. J. Syst. Evol. Microbiol.">
        <title>The Global Catalogue of Microorganisms (GCM) 10K type strain sequencing project: providing services to taxonomists for standard genome sequencing and annotation.</title>
        <authorList>
            <consortium name="The Broad Institute Genomics Platform"/>
            <consortium name="The Broad Institute Genome Sequencing Center for Infectious Disease"/>
            <person name="Wu L."/>
            <person name="Ma J."/>
        </authorList>
    </citation>
    <scope>NUCLEOTIDE SEQUENCE [LARGE SCALE GENOMIC DNA]</scope>
    <source>
        <strain evidence="11">JCM 18423</strain>
    </source>
</reference>
<name>A0ABP9M737_9BURK</name>
<evidence type="ECO:0000313" key="10">
    <source>
        <dbReference type="EMBL" id="GAA5090420.1"/>
    </source>
</evidence>
<dbReference type="NCBIfam" id="NF001373">
    <property type="entry name" value="PRK00278.1-6"/>
    <property type="match status" value="1"/>
</dbReference>
<accession>A0ABP9M737</accession>
<dbReference type="Gene3D" id="3.20.20.70">
    <property type="entry name" value="Aldolase class I"/>
    <property type="match status" value="1"/>
</dbReference>
<evidence type="ECO:0000256" key="5">
    <source>
        <dbReference type="ARBA" id="ARBA00022822"/>
    </source>
</evidence>
<feature type="domain" description="Indole-3-glycerol phosphate synthase" evidence="9">
    <location>
        <begin position="5"/>
        <end position="260"/>
    </location>
</feature>
<dbReference type="Proteomes" id="UP001500227">
    <property type="component" value="Unassembled WGS sequence"/>
</dbReference>
<dbReference type="InterPro" id="IPR013785">
    <property type="entry name" value="Aldolase_TIM"/>
</dbReference>
<sequence length="263" mass="29272">MNDILAKILQTKKEEVAAARQLRSESDVLREAKSRKDVRGFARALKYKISQNQPAVIAEVKKASPSKGVIRENFNPTEIATSYAAHGAACLSVLTDMQYFQGSYDHLRQARAACALPVLRKDFMIDPYQIIHARAIGADCILLIVAALSLNQLLEFESLAHELGMDVLVEVHDQAELETALNMKSTLLGINNRNLRSFETSIQNTIDLLHLVPEDKLVITESGILNAEDVKTMRDHDVNAFLVGEAFMRQPDPGVALEQLFFN</sequence>
<evidence type="ECO:0000256" key="1">
    <source>
        <dbReference type="ARBA" id="ARBA00001633"/>
    </source>
</evidence>
<keyword evidence="6 8" id="KW-0057">Aromatic amino acid biosynthesis</keyword>
<dbReference type="InterPro" id="IPR001468">
    <property type="entry name" value="Indole-3-GlycerolPSynthase_CS"/>
</dbReference>
<keyword evidence="5 8" id="KW-0822">Tryptophan biosynthesis</keyword>
<dbReference type="PANTHER" id="PTHR22854:SF2">
    <property type="entry name" value="INDOLE-3-GLYCEROL-PHOSPHATE SYNTHASE"/>
    <property type="match status" value="1"/>
</dbReference>
<evidence type="ECO:0000256" key="4">
    <source>
        <dbReference type="ARBA" id="ARBA00022793"/>
    </source>
</evidence>
<dbReference type="Pfam" id="PF00218">
    <property type="entry name" value="IGPS"/>
    <property type="match status" value="1"/>
</dbReference>
<evidence type="ECO:0000256" key="6">
    <source>
        <dbReference type="ARBA" id="ARBA00023141"/>
    </source>
</evidence>
<keyword evidence="11" id="KW-1185">Reference proteome</keyword>
<organism evidence="10 11">
    <name type="scientific">Paenalcaligenes hermetiae</name>
    <dbReference type="NCBI Taxonomy" id="1157987"/>
    <lineage>
        <taxon>Bacteria</taxon>
        <taxon>Pseudomonadati</taxon>
        <taxon>Pseudomonadota</taxon>
        <taxon>Betaproteobacteria</taxon>
        <taxon>Burkholderiales</taxon>
        <taxon>Alcaligenaceae</taxon>
        <taxon>Paenalcaligenes</taxon>
    </lineage>
</organism>
<dbReference type="PROSITE" id="PS00614">
    <property type="entry name" value="IGPS"/>
    <property type="match status" value="1"/>
</dbReference>
<keyword evidence="7 8" id="KW-0456">Lyase</keyword>
<comment type="similarity">
    <text evidence="8">Belongs to the TrpC family.</text>
</comment>